<dbReference type="PANTHER" id="PTHR43900">
    <property type="entry name" value="GLUTATHIONE S-TRANSFERASE RHO"/>
    <property type="match status" value="1"/>
</dbReference>
<dbReference type="EMBL" id="JAKIXB020000002">
    <property type="protein sequence ID" value="KAL1611039.1"/>
    <property type="molecule type" value="Genomic_DNA"/>
</dbReference>
<evidence type="ECO:0000256" key="2">
    <source>
        <dbReference type="ARBA" id="ARBA00022679"/>
    </source>
</evidence>
<reference evidence="6 7" key="1">
    <citation type="submission" date="2024-02" db="EMBL/GenBank/DDBJ databases">
        <title>De novo assembly and annotation of 12 fungi associated with fruit tree decline syndrome in Ontario, Canada.</title>
        <authorList>
            <person name="Sulman M."/>
            <person name="Ellouze W."/>
            <person name="Ilyukhin E."/>
        </authorList>
    </citation>
    <scope>NUCLEOTIDE SEQUENCE [LARGE SCALE GENOMIC DNA]</scope>
    <source>
        <strain evidence="6 7">M97-236</strain>
    </source>
</reference>
<feature type="domain" description="GST N-terminal" evidence="4">
    <location>
        <begin position="1"/>
        <end position="99"/>
    </location>
</feature>
<dbReference type="EC" id="2.5.1.18" evidence="1"/>
<dbReference type="InterPro" id="IPR036249">
    <property type="entry name" value="Thioredoxin-like_sf"/>
</dbReference>
<dbReference type="InterPro" id="IPR040079">
    <property type="entry name" value="Glutathione_S-Trfase"/>
</dbReference>
<dbReference type="SUPFAM" id="SSF47616">
    <property type="entry name" value="GST C-terminal domain-like"/>
    <property type="match status" value="1"/>
</dbReference>
<evidence type="ECO:0000256" key="3">
    <source>
        <dbReference type="ARBA" id="ARBA00047960"/>
    </source>
</evidence>
<keyword evidence="2" id="KW-0808">Transferase</keyword>
<dbReference type="SFLD" id="SFLDS00019">
    <property type="entry name" value="Glutathione_Transferase_(cytos"/>
    <property type="match status" value="1"/>
</dbReference>
<comment type="catalytic activity">
    <reaction evidence="3">
        <text>RX + glutathione = an S-substituted glutathione + a halide anion + H(+)</text>
        <dbReference type="Rhea" id="RHEA:16437"/>
        <dbReference type="ChEBI" id="CHEBI:15378"/>
        <dbReference type="ChEBI" id="CHEBI:16042"/>
        <dbReference type="ChEBI" id="CHEBI:17792"/>
        <dbReference type="ChEBI" id="CHEBI:57925"/>
        <dbReference type="ChEBI" id="CHEBI:90779"/>
        <dbReference type="EC" id="2.5.1.18"/>
    </reaction>
</comment>
<organism evidence="6 7">
    <name type="scientific">Nothophoma quercina</name>
    <dbReference type="NCBI Taxonomy" id="749835"/>
    <lineage>
        <taxon>Eukaryota</taxon>
        <taxon>Fungi</taxon>
        <taxon>Dikarya</taxon>
        <taxon>Ascomycota</taxon>
        <taxon>Pezizomycotina</taxon>
        <taxon>Dothideomycetes</taxon>
        <taxon>Pleosporomycetidae</taxon>
        <taxon>Pleosporales</taxon>
        <taxon>Pleosporineae</taxon>
        <taxon>Didymellaceae</taxon>
        <taxon>Nothophoma</taxon>
    </lineage>
</organism>
<comment type="caution">
    <text evidence="6">The sequence shown here is derived from an EMBL/GenBank/DDBJ whole genome shotgun (WGS) entry which is preliminary data.</text>
</comment>
<dbReference type="InterPro" id="IPR010987">
    <property type="entry name" value="Glutathione-S-Trfase_C-like"/>
</dbReference>
<gene>
    <name evidence="6" type="ORF">SLS59_000676</name>
</gene>
<evidence type="ECO:0000313" key="6">
    <source>
        <dbReference type="EMBL" id="KAL1611039.1"/>
    </source>
</evidence>
<accession>A0ABR3S406</accession>
<dbReference type="PROSITE" id="PS50405">
    <property type="entry name" value="GST_CTER"/>
    <property type="match status" value="1"/>
</dbReference>
<dbReference type="InterPro" id="IPR036282">
    <property type="entry name" value="Glutathione-S-Trfase_C_sf"/>
</dbReference>
<dbReference type="InterPro" id="IPR004045">
    <property type="entry name" value="Glutathione_S-Trfase_N"/>
</dbReference>
<evidence type="ECO:0000256" key="1">
    <source>
        <dbReference type="ARBA" id="ARBA00012452"/>
    </source>
</evidence>
<name>A0ABR3S406_9PLEO</name>
<dbReference type="PANTHER" id="PTHR43900:SF3">
    <property type="entry name" value="GLUTATHIONE S-TRANSFERASE RHO"/>
    <property type="match status" value="1"/>
</dbReference>
<keyword evidence="7" id="KW-1185">Reference proteome</keyword>
<dbReference type="SUPFAM" id="SSF52833">
    <property type="entry name" value="Thioredoxin-like"/>
    <property type="match status" value="1"/>
</dbReference>
<dbReference type="Gene3D" id="3.40.30.10">
    <property type="entry name" value="Glutaredoxin"/>
    <property type="match status" value="1"/>
</dbReference>
<evidence type="ECO:0000259" key="4">
    <source>
        <dbReference type="PROSITE" id="PS50404"/>
    </source>
</evidence>
<feature type="domain" description="GST C-terminal" evidence="5">
    <location>
        <begin position="104"/>
        <end position="211"/>
    </location>
</feature>
<dbReference type="PROSITE" id="PS50404">
    <property type="entry name" value="GST_NTER"/>
    <property type="match status" value="1"/>
</dbReference>
<dbReference type="Proteomes" id="UP001521222">
    <property type="component" value="Unassembled WGS sequence"/>
</dbReference>
<dbReference type="Pfam" id="PF00043">
    <property type="entry name" value="GST_C"/>
    <property type="match status" value="1"/>
</dbReference>
<protein>
    <recommendedName>
        <fullName evidence="1">glutathione transferase</fullName>
        <ecNumber evidence="1">2.5.1.18</ecNumber>
    </recommendedName>
</protein>
<evidence type="ECO:0000259" key="5">
    <source>
        <dbReference type="PROSITE" id="PS50405"/>
    </source>
</evidence>
<sequence length="211" mass="23872">MATTVFGASYSTRTQRVLLVLEELELEYESKTIDLMKGEHHVRTISSYAMLGLPWFPVSDFVETHHPLANIPAIEVDGVKLLEPRAIGRFLVSKYLGPRSLSSEPTALGTFEQAASVEYAYFEPAVSQLGWEEVFKKAITGQDADANALAHHKSQLLQVLDYYEQVLFKHDWLAGKDYTLVDAFHIPWFGFLMTKLGYQSELESRKNVAAW</sequence>
<proteinExistence type="predicted"/>
<evidence type="ECO:0000313" key="7">
    <source>
        <dbReference type="Proteomes" id="UP001521222"/>
    </source>
</evidence>
<dbReference type="InterPro" id="IPR004046">
    <property type="entry name" value="GST_C"/>
</dbReference>
<dbReference type="Gene3D" id="1.20.1050.10">
    <property type="match status" value="1"/>
</dbReference>